<evidence type="ECO:0000313" key="8">
    <source>
        <dbReference type="Proteomes" id="UP000076962"/>
    </source>
</evidence>
<dbReference type="AlphaFoldDB" id="A0A176S4F9"/>
<dbReference type="HAMAP" id="MF_00265">
    <property type="entry name" value="VapC_Nob1"/>
    <property type="match status" value="1"/>
</dbReference>
<dbReference type="GO" id="GO:0090729">
    <property type="term" value="F:toxin activity"/>
    <property type="evidence" value="ECO:0007669"/>
    <property type="project" value="UniProtKB-KW"/>
</dbReference>
<dbReference type="GO" id="GO:0000287">
    <property type="term" value="F:magnesium ion binding"/>
    <property type="evidence" value="ECO:0007669"/>
    <property type="project" value="UniProtKB-UniRule"/>
</dbReference>
<evidence type="ECO:0000256" key="4">
    <source>
        <dbReference type="ARBA" id="ARBA00022801"/>
    </source>
</evidence>
<dbReference type="InterPro" id="IPR002716">
    <property type="entry name" value="PIN_dom"/>
</dbReference>
<comment type="caution">
    <text evidence="7">The sequence shown here is derived from an EMBL/GenBank/DDBJ whole genome shotgun (WGS) entry which is preliminary data.</text>
</comment>
<keyword evidence="5" id="KW-0460">Magnesium</keyword>
<evidence type="ECO:0000313" key="7">
    <source>
        <dbReference type="EMBL" id="OAD23002.1"/>
    </source>
</evidence>
<evidence type="ECO:0000256" key="1">
    <source>
        <dbReference type="ARBA" id="ARBA00022649"/>
    </source>
</evidence>
<proteinExistence type="inferred from homology"/>
<comment type="similarity">
    <text evidence="5">Belongs to the PINc/VapC protein family.</text>
</comment>
<dbReference type="GO" id="GO:0016787">
    <property type="term" value="F:hydrolase activity"/>
    <property type="evidence" value="ECO:0007669"/>
    <property type="project" value="UniProtKB-KW"/>
</dbReference>
<keyword evidence="5" id="KW-0800">Toxin</keyword>
<dbReference type="InterPro" id="IPR029060">
    <property type="entry name" value="PIN-like_dom_sf"/>
</dbReference>
<reference evidence="7 8" key="1">
    <citation type="submission" date="2016-05" db="EMBL/GenBank/DDBJ databases">
        <title>Single-cell genome of chain-forming Candidatus Thiomargarita nelsonii and comparison to other large sulfur-oxidizing bacteria.</title>
        <authorList>
            <person name="Winkel M."/>
            <person name="Salman V."/>
            <person name="Woyke T."/>
            <person name="Schulz-Vogt H."/>
            <person name="Richter M."/>
            <person name="Flood B."/>
            <person name="Bailey J."/>
            <person name="Amann R."/>
            <person name="Mussmann M."/>
        </authorList>
    </citation>
    <scope>NUCLEOTIDE SEQUENCE [LARGE SCALE GENOMIC DNA]</scope>
    <source>
        <strain evidence="7 8">THI036</strain>
    </source>
</reference>
<keyword evidence="4 5" id="KW-0378">Hydrolase</keyword>
<evidence type="ECO:0000256" key="3">
    <source>
        <dbReference type="ARBA" id="ARBA00022723"/>
    </source>
</evidence>
<sequence>MGSLTLPRSGSVYLDANGFIYSVEKIEPYHTLLKPMWVTAKTNQFEIVSSELTLLETLTKPLRENDTLLENLFRALFNVNEVRLIPTTTAIWEQATRIRAISGLKTPDAIHAATAIATGCTLFITNDVGFKRVSSLPVTILSDLLE</sequence>
<dbReference type="SUPFAM" id="SSF88723">
    <property type="entry name" value="PIN domain-like"/>
    <property type="match status" value="1"/>
</dbReference>
<dbReference type="Pfam" id="PF01850">
    <property type="entry name" value="PIN"/>
    <property type="match status" value="1"/>
</dbReference>
<keyword evidence="2 5" id="KW-0540">Nuclease</keyword>
<evidence type="ECO:0000256" key="5">
    <source>
        <dbReference type="HAMAP-Rule" id="MF_00265"/>
    </source>
</evidence>
<dbReference type="Proteomes" id="UP000076962">
    <property type="component" value="Unassembled WGS sequence"/>
</dbReference>
<organism evidence="7 8">
    <name type="scientific">Candidatus Thiomargarita nelsonii</name>
    <dbReference type="NCBI Taxonomy" id="1003181"/>
    <lineage>
        <taxon>Bacteria</taxon>
        <taxon>Pseudomonadati</taxon>
        <taxon>Pseudomonadota</taxon>
        <taxon>Gammaproteobacteria</taxon>
        <taxon>Thiotrichales</taxon>
        <taxon>Thiotrichaceae</taxon>
        <taxon>Thiomargarita</taxon>
    </lineage>
</organism>
<feature type="domain" description="PIN" evidence="6">
    <location>
        <begin position="12"/>
        <end position="134"/>
    </location>
</feature>
<gene>
    <name evidence="5" type="primary">vapC</name>
    <name evidence="7" type="ORF">THIOM_001174</name>
</gene>
<dbReference type="EMBL" id="LUTY01000612">
    <property type="protein sequence ID" value="OAD23002.1"/>
    <property type="molecule type" value="Genomic_DNA"/>
</dbReference>
<dbReference type="EC" id="3.1.-.-" evidence="5"/>
<dbReference type="InterPro" id="IPR022907">
    <property type="entry name" value="VapC_family"/>
</dbReference>
<protein>
    <recommendedName>
        <fullName evidence="5">Ribonuclease VapC</fullName>
        <shortName evidence="5">RNase VapC</shortName>
        <ecNumber evidence="5">3.1.-.-</ecNumber>
    </recommendedName>
    <alternativeName>
        <fullName evidence="5">Toxin VapC</fullName>
    </alternativeName>
</protein>
<name>A0A176S4F9_9GAMM</name>
<keyword evidence="8" id="KW-1185">Reference proteome</keyword>
<comment type="cofactor">
    <cofactor evidence="5">
        <name>Mg(2+)</name>
        <dbReference type="ChEBI" id="CHEBI:18420"/>
    </cofactor>
</comment>
<feature type="binding site" evidence="5">
    <location>
        <position position="108"/>
    </location>
    <ligand>
        <name>Mg(2+)</name>
        <dbReference type="ChEBI" id="CHEBI:18420"/>
    </ligand>
</feature>
<dbReference type="CDD" id="cd09854">
    <property type="entry name" value="PIN_VapC-like"/>
    <property type="match status" value="1"/>
</dbReference>
<feature type="binding site" evidence="5">
    <location>
        <position position="15"/>
    </location>
    <ligand>
        <name>Mg(2+)</name>
        <dbReference type="ChEBI" id="CHEBI:18420"/>
    </ligand>
</feature>
<evidence type="ECO:0000259" key="6">
    <source>
        <dbReference type="Pfam" id="PF01850"/>
    </source>
</evidence>
<dbReference type="GO" id="GO:0004540">
    <property type="term" value="F:RNA nuclease activity"/>
    <property type="evidence" value="ECO:0007669"/>
    <property type="project" value="InterPro"/>
</dbReference>
<keyword evidence="3 5" id="KW-0479">Metal-binding</keyword>
<dbReference type="Gene3D" id="3.40.50.1010">
    <property type="entry name" value="5'-nuclease"/>
    <property type="match status" value="1"/>
</dbReference>
<evidence type="ECO:0000256" key="2">
    <source>
        <dbReference type="ARBA" id="ARBA00022722"/>
    </source>
</evidence>
<keyword evidence="1 5" id="KW-1277">Toxin-antitoxin system</keyword>
<accession>A0A176S4F9</accession>
<comment type="function">
    <text evidence="5">Toxic component of a toxin-antitoxin (TA) system. An RNase.</text>
</comment>